<dbReference type="InParanoid" id="A0A139W8S2"/>
<dbReference type="Proteomes" id="UP000007266">
    <property type="component" value="Unassembled WGS sequence"/>
</dbReference>
<proteinExistence type="predicted"/>
<dbReference type="EMBL" id="KQ973083">
    <property type="protein sequence ID" value="KXZ75679.1"/>
    <property type="molecule type" value="Genomic_DNA"/>
</dbReference>
<dbReference type="AlphaFoldDB" id="A0A139W8S2"/>
<protein>
    <submittedName>
        <fullName evidence="1">Uncharacterized protein</fullName>
    </submittedName>
</protein>
<evidence type="ECO:0000313" key="1">
    <source>
        <dbReference type="EMBL" id="KXZ75679.1"/>
    </source>
</evidence>
<evidence type="ECO:0000313" key="2">
    <source>
        <dbReference type="Proteomes" id="UP000007266"/>
    </source>
</evidence>
<reference evidence="1 2" key="1">
    <citation type="journal article" date="2008" name="Nature">
        <title>The genome of the model beetle and pest Tribolium castaneum.</title>
        <authorList>
            <consortium name="Tribolium Genome Sequencing Consortium"/>
            <person name="Richards S."/>
            <person name="Gibbs R.A."/>
            <person name="Weinstock G.M."/>
            <person name="Brown S.J."/>
            <person name="Denell R."/>
            <person name="Beeman R.W."/>
            <person name="Gibbs R."/>
            <person name="Beeman R.W."/>
            <person name="Brown S.J."/>
            <person name="Bucher G."/>
            <person name="Friedrich M."/>
            <person name="Grimmelikhuijzen C.J."/>
            <person name="Klingler M."/>
            <person name="Lorenzen M."/>
            <person name="Richards S."/>
            <person name="Roth S."/>
            <person name="Schroder R."/>
            <person name="Tautz D."/>
            <person name="Zdobnov E.M."/>
            <person name="Muzny D."/>
            <person name="Gibbs R.A."/>
            <person name="Weinstock G.M."/>
            <person name="Attaway T."/>
            <person name="Bell S."/>
            <person name="Buhay C.J."/>
            <person name="Chandrabose M.N."/>
            <person name="Chavez D."/>
            <person name="Clerk-Blankenburg K.P."/>
            <person name="Cree A."/>
            <person name="Dao M."/>
            <person name="Davis C."/>
            <person name="Chacko J."/>
            <person name="Dinh H."/>
            <person name="Dugan-Rocha S."/>
            <person name="Fowler G."/>
            <person name="Garner T.T."/>
            <person name="Garnes J."/>
            <person name="Gnirke A."/>
            <person name="Hawes A."/>
            <person name="Hernandez J."/>
            <person name="Hines S."/>
            <person name="Holder M."/>
            <person name="Hume J."/>
            <person name="Jhangiani S.N."/>
            <person name="Joshi V."/>
            <person name="Khan Z.M."/>
            <person name="Jackson L."/>
            <person name="Kovar C."/>
            <person name="Kowis A."/>
            <person name="Lee S."/>
            <person name="Lewis L.R."/>
            <person name="Margolis J."/>
            <person name="Morgan M."/>
            <person name="Nazareth L.V."/>
            <person name="Nguyen N."/>
            <person name="Okwuonu G."/>
            <person name="Parker D."/>
            <person name="Richards S."/>
            <person name="Ruiz S.J."/>
            <person name="Santibanez J."/>
            <person name="Savard J."/>
            <person name="Scherer S.E."/>
            <person name="Schneider B."/>
            <person name="Sodergren E."/>
            <person name="Tautz D."/>
            <person name="Vattahil S."/>
            <person name="Villasana D."/>
            <person name="White C.S."/>
            <person name="Wright R."/>
            <person name="Park Y."/>
            <person name="Beeman R.W."/>
            <person name="Lord J."/>
            <person name="Oppert B."/>
            <person name="Lorenzen M."/>
            <person name="Brown S."/>
            <person name="Wang L."/>
            <person name="Savard J."/>
            <person name="Tautz D."/>
            <person name="Richards S."/>
            <person name="Weinstock G."/>
            <person name="Gibbs R.A."/>
            <person name="Liu Y."/>
            <person name="Worley K."/>
            <person name="Weinstock G."/>
            <person name="Elsik C.G."/>
            <person name="Reese J.T."/>
            <person name="Elhaik E."/>
            <person name="Landan G."/>
            <person name="Graur D."/>
            <person name="Arensburger P."/>
            <person name="Atkinson P."/>
            <person name="Beeman R.W."/>
            <person name="Beidler J."/>
            <person name="Brown S.J."/>
            <person name="Demuth J.P."/>
            <person name="Drury D.W."/>
            <person name="Du Y.Z."/>
            <person name="Fujiwara H."/>
            <person name="Lorenzen M."/>
            <person name="Maselli V."/>
            <person name="Osanai M."/>
            <person name="Park Y."/>
            <person name="Robertson H.M."/>
            <person name="Tu Z."/>
            <person name="Wang J.J."/>
            <person name="Wang S."/>
            <person name="Richards S."/>
            <person name="Song H."/>
            <person name="Zhang L."/>
            <person name="Sodergren E."/>
            <person name="Werner D."/>
            <person name="Stanke M."/>
            <person name="Morgenstern B."/>
            <person name="Solovyev V."/>
            <person name="Kosarev P."/>
            <person name="Brown G."/>
            <person name="Chen H.C."/>
            <person name="Ermolaeva O."/>
            <person name="Hlavina W."/>
            <person name="Kapustin Y."/>
            <person name="Kiryutin B."/>
            <person name="Kitts P."/>
            <person name="Maglott D."/>
            <person name="Pruitt K."/>
            <person name="Sapojnikov V."/>
            <person name="Souvorov A."/>
            <person name="Mackey A.J."/>
            <person name="Waterhouse R.M."/>
            <person name="Wyder S."/>
            <person name="Zdobnov E.M."/>
            <person name="Zdobnov E.M."/>
            <person name="Wyder S."/>
            <person name="Kriventseva E.V."/>
            <person name="Kadowaki T."/>
            <person name="Bork P."/>
            <person name="Aranda M."/>
            <person name="Bao R."/>
            <person name="Beermann A."/>
            <person name="Berns N."/>
            <person name="Bolognesi R."/>
            <person name="Bonneton F."/>
            <person name="Bopp D."/>
            <person name="Brown S.J."/>
            <person name="Bucher G."/>
            <person name="Butts T."/>
            <person name="Chaumot A."/>
            <person name="Denell R.E."/>
            <person name="Ferrier D.E."/>
            <person name="Friedrich M."/>
            <person name="Gordon C.M."/>
            <person name="Jindra M."/>
            <person name="Klingler M."/>
            <person name="Lan Q."/>
            <person name="Lattorff H.M."/>
            <person name="Laudet V."/>
            <person name="von Levetsow C."/>
            <person name="Liu Z."/>
            <person name="Lutz R."/>
            <person name="Lynch J.A."/>
            <person name="da Fonseca R.N."/>
            <person name="Posnien N."/>
            <person name="Reuter R."/>
            <person name="Roth S."/>
            <person name="Savard J."/>
            <person name="Schinko J.B."/>
            <person name="Schmitt C."/>
            <person name="Schoppmeier M."/>
            <person name="Schroder R."/>
            <person name="Shippy T.D."/>
            <person name="Simonnet F."/>
            <person name="Marques-Souza H."/>
            <person name="Tautz D."/>
            <person name="Tomoyasu Y."/>
            <person name="Trauner J."/>
            <person name="Van der Zee M."/>
            <person name="Vervoort M."/>
            <person name="Wittkopp N."/>
            <person name="Wimmer E.A."/>
            <person name="Yang X."/>
            <person name="Jones A.K."/>
            <person name="Sattelle D.B."/>
            <person name="Ebert P.R."/>
            <person name="Nelson D."/>
            <person name="Scott J.G."/>
            <person name="Beeman R.W."/>
            <person name="Muthukrishnan S."/>
            <person name="Kramer K.J."/>
            <person name="Arakane Y."/>
            <person name="Beeman R.W."/>
            <person name="Zhu Q."/>
            <person name="Hogenkamp D."/>
            <person name="Dixit R."/>
            <person name="Oppert B."/>
            <person name="Jiang H."/>
            <person name="Zou Z."/>
            <person name="Marshall J."/>
            <person name="Elpidina E."/>
            <person name="Vinokurov K."/>
            <person name="Oppert C."/>
            <person name="Zou Z."/>
            <person name="Evans J."/>
            <person name="Lu Z."/>
            <person name="Zhao P."/>
            <person name="Sumathipala N."/>
            <person name="Altincicek B."/>
            <person name="Vilcinskas A."/>
            <person name="Williams M."/>
            <person name="Hultmark D."/>
            <person name="Hetru C."/>
            <person name="Jiang H."/>
            <person name="Grimmelikhuijzen C.J."/>
            <person name="Hauser F."/>
            <person name="Cazzamali G."/>
            <person name="Williamson M."/>
            <person name="Park Y."/>
            <person name="Li B."/>
            <person name="Tanaka Y."/>
            <person name="Predel R."/>
            <person name="Neupert S."/>
            <person name="Schachtner J."/>
            <person name="Verleyen P."/>
            <person name="Raible F."/>
            <person name="Bork P."/>
            <person name="Friedrich M."/>
            <person name="Walden K.K."/>
            <person name="Robertson H.M."/>
            <person name="Angeli S."/>
            <person name="Foret S."/>
            <person name="Bucher G."/>
            <person name="Schuetz S."/>
            <person name="Maleszka R."/>
            <person name="Wimmer E.A."/>
            <person name="Beeman R.W."/>
            <person name="Lorenzen M."/>
            <person name="Tomoyasu Y."/>
            <person name="Miller S.C."/>
            <person name="Grossmann D."/>
            <person name="Bucher G."/>
        </authorList>
    </citation>
    <scope>NUCLEOTIDE SEQUENCE [LARGE SCALE GENOMIC DNA]</scope>
    <source>
        <strain evidence="1 2">Georgia GA2</strain>
    </source>
</reference>
<name>A0A139W8S2_TRICA</name>
<accession>A0A139W8S2</accession>
<reference evidence="1 2" key="2">
    <citation type="journal article" date="2010" name="Nucleic Acids Res.">
        <title>BeetleBase in 2010: revisions to provide comprehensive genomic information for Tribolium castaneum.</title>
        <authorList>
            <person name="Kim H.S."/>
            <person name="Murphy T."/>
            <person name="Xia J."/>
            <person name="Caragea D."/>
            <person name="Park Y."/>
            <person name="Beeman R.W."/>
            <person name="Lorenzen M.D."/>
            <person name="Butcher S."/>
            <person name="Manak J.R."/>
            <person name="Brown S.J."/>
        </authorList>
    </citation>
    <scope>NUCLEOTIDE SEQUENCE [LARGE SCALE GENOMIC DNA]</scope>
    <source>
        <strain evidence="1 2">Georgia GA2</strain>
    </source>
</reference>
<gene>
    <name evidence="1" type="primary">AUGUSTUS-3.0.2_31866</name>
    <name evidence="1" type="ORF">TcasGA2_TC031866</name>
</gene>
<sequence length="39" mass="4601">MLPDWFEECDEFFRPFNLGRDEGSMTRGNLNLIKNFGGF</sequence>
<organism evidence="1 2">
    <name type="scientific">Tribolium castaneum</name>
    <name type="common">Red flour beetle</name>
    <dbReference type="NCBI Taxonomy" id="7070"/>
    <lineage>
        <taxon>Eukaryota</taxon>
        <taxon>Metazoa</taxon>
        <taxon>Ecdysozoa</taxon>
        <taxon>Arthropoda</taxon>
        <taxon>Hexapoda</taxon>
        <taxon>Insecta</taxon>
        <taxon>Pterygota</taxon>
        <taxon>Neoptera</taxon>
        <taxon>Endopterygota</taxon>
        <taxon>Coleoptera</taxon>
        <taxon>Polyphaga</taxon>
        <taxon>Cucujiformia</taxon>
        <taxon>Tenebrionidae</taxon>
        <taxon>Tenebrionidae incertae sedis</taxon>
        <taxon>Tribolium</taxon>
    </lineage>
</organism>
<keyword evidence="2" id="KW-1185">Reference proteome</keyword>